<dbReference type="AlphaFoldDB" id="B1WWP2"/>
<gene>
    <name evidence="1" type="ordered locus">cce_1416</name>
</gene>
<evidence type="ECO:0000313" key="1">
    <source>
        <dbReference type="EMBL" id="ACB50766.1"/>
    </source>
</evidence>
<evidence type="ECO:0000313" key="2">
    <source>
        <dbReference type="Proteomes" id="UP000001203"/>
    </source>
</evidence>
<accession>B1WWP2</accession>
<protein>
    <submittedName>
        <fullName evidence="1">Uncharacterized protein</fullName>
    </submittedName>
</protein>
<dbReference type="STRING" id="43989.cce_1416"/>
<dbReference type="Proteomes" id="UP000001203">
    <property type="component" value="Chromosome circular"/>
</dbReference>
<dbReference type="EMBL" id="CP000806">
    <property type="protein sequence ID" value="ACB50766.1"/>
    <property type="molecule type" value="Genomic_DNA"/>
</dbReference>
<dbReference type="HOGENOM" id="CLU_3198775_0_0_3"/>
<name>B1WWP2_CROS5</name>
<keyword evidence="2" id="KW-1185">Reference proteome</keyword>
<sequence length="45" mass="4919">METSTFPTPTTILNGQAVLREGSSFLSNLTQTFSLTSKTQVQQNL</sequence>
<reference evidence="1 2" key="1">
    <citation type="journal article" date="2008" name="Proc. Natl. Acad. Sci. U.S.A.">
        <title>The genome of Cyanothece 51142, a unicellular diazotrophic cyanobacterium important in the marine nitrogen cycle.</title>
        <authorList>
            <person name="Welsh E.A."/>
            <person name="Liberton M."/>
            <person name="Stoeckel J."/>
            <person name="Loh T."/>
            <person name="Elvitigala T."/>
            <person name="Wang C."/>
            <person name="Wollam A."/>
            <person name="Fulton R.S."/>
            <person name="Clifton S.W."/>
            <person name="Jacobs J.M."/>
            <person name="Aurora R."/>
            <person name="Ghosh B.K."/>
            <person name="Sherman L.A."/>
            <person name="Smith R.D."/>
            <person name="Wilson R.K."/>
            <person name="Pakrasi H.B."/>
        </authorList>
    </citation>
    <scope>NUCLEOTIDE SEQUENCE [LARGE SCALE GENOMIC DNA]</scope>
    <source>
        <strain evidence="2">ATCC 51142 / BH68</strain>
    </source>
</reference>
<proteinExistence type="predicted"/>
<organism evidence="1 2">
    <name type="scientific">Crocosphaera subtropica (strain ATCC 51142 / BH68)</name>
    <name type="common">Cyanothece sp. (strain ATCC 51142)</name>
    <dbReference type="NCBI Taxonomy" id="43989"/>
    <lineage>
        <taxon>Bacteria</taxon>
        <taxon>Bacillati</taxon>
        <taxon>Cyanobacteriota</taxon>
        <taxon>Cyanophyceae</taxon>
        <taxon>Oscillatoriophycideae</taxon>
        <taxon>Chroococcales</taxon>
        <taxon>Aphanothecaceae</taxon>
        <taxon>Crocosphaera</taxon>
        <taxon>Crocosphaera subtropica</taxon>
    </lineage>
</organism>
<dbReference type="KEGG" id="cyt:cce_1416"/>